<feature type="domain" description="HTH araC/xylS-type" evidence="5">
    <location>
        <begin position="284"/>
        <end position="388"/>
    </location>
</feature>
<evidence type="ECO:0000313" key="6">
    <source>
        <dbReference type="EMBL" id="KZS39959.1"/>
    </source>
</evidence>
<dbReference type="AlphaFoldDB" id="A0A162ZQG7"/>
<dbReference type="Pfam" id="PF12833">
    <property type="entry name" value="HTH_18"/>
    <property type="match status" value="1"/>
</dbReference>
<evidence type="ECO:0000256" key="4">
    <source>
        <dbReference type="SAM" id="Phobius"/>
    </source>
</evidence>
<evidence type="ECO:0000313" key="7">
    <source>
        <dbReference type="Proteomes" id="UP000076715"/>
    </source>
</evidence>
<feature type="transmembrane region" description="Helical" evidence="4">
    <location>
        <begin position="50"/>
        <end position="72"/>
    </location>
</feature>
<proteinExistence type="predicted"/>
<feature type="transmembrane region" description="Helical" evidence="4">
    <location>
        <begin position="168"/>
        <end position="188"/>
    </location>
</feature>
<dbReference type="OrthoDB" id="5492415at2"/>
<dbReference type="Proteomes" id="UP000076715">
    <property type="component" value="Unassembled WGS sequence"/>
</dbReference>
<sequence length="395" mass="45671">METSQYIIDHIPIRHNLVSYFIFLGVFIGILISFVILIRASYKNTAFKIFGWSLLLQSIIAGDVFLCYTGLMKYVPHLNDSTEPLVLLLAPSIYVFVYSLLEKETVTLKKHWIHILPSVLYSFTQLQFYIQPKAVKINAYLGAYFPDMKTVAVPNDLDYSYLMIKDEFRWLILLSFTVYILLSSRLIVKNVYTKKTKNAGNISVNKYNFSRNTIIGLLAFFILVFLVFLNFEDDNGDHYIFIFHTCLVTITAFVLLSESRFFSSLWIADKYETSKINTDTNTIKEIKAYVENEKYYLNKSISLKDLATLLGSNPNYISQIINTSTNLNFNDFINQYRIAESKKRLLDQKYSHLTIEAIGNSVGFTSKATFYNAFKKHVAVSPKEYIKLQKTKTQN</sequence>
<dbReference type="EMBL" id="LQRT01000024">
    <property type="protein sequence ID" value="KZS39959.1"/>
    <property type="molecule type" value="Genomic_DNA"/>
</dbReference>
<evidence type="ECO:0000256" key="2">
    <source>
        <dbReference type="ARBA" id="ARBA00023125"/>
    </source>
</evidence>
<protein>
    <recommendedName>
        <fullName evidence="5">HTH araC/xylS-type domain-containing protein</fullName>
    </recommendedName>
</protein>
<keyword evidence="4" id="KW-0472">Membrane</keyword>
<keyword evidence="2" id="KW-0238">DNA-binding</keyword>
<gene>
    <name evidence="6" type="ORF">AWE51_09975</name>
</gene>
<feature type="transmembrane region" description="Helical" evidence="4">
    <location>
        <begin position="20"/>
        <end position="38"/>
    </location>
</feature>
<feature type="transmembrane region" description="Helical" evidence="4">
    <location>
        <begin position="209"/>
        <end position="231"/>
    </location>
</feature>
<dbReference type="Gene3D" id="1.10.10.60">
    <property type="entry name" value="Homeodomain-like"/>
    <property type="match status" value="2"/>
</dbReference>
<dbReference type="PANTHER" id="PTHR43280">
    <property type="entry name" value="ARAC-FAMILY TRANSCRIPTIONAL REGULATOR"/>
    <property type="match status" value="1"/>
</dbReference>
<keyword evidence="3" id="KW-0804">Transcription</keyword>
<comment type="caution">
    <text evidence="6">The sequence shown here is derived from an EMBL/GenBank/DDBJ whole genome shotgun (WGS) entry which is preliminary data.</text>
</comment>
<feature type="transmembrane region" description="Helical" evidence="4">
    <location>
        <begin position="84"/>
        <end position="101"/>
    </location>
</feature>
<evidence type="ECO:0000256" key="3">
    <source>
        <dbReference type="ARBA" id="ARBA00023163"/>
    </source>
</evidence>
<keyword evidence="1" id="KW-0805">Transcription regulation</keyword>
<organism evidence="6 7">
    <name type="scientific">Aquimarina aggregata</name>
    <dbReference type="NCBI Taxonomy" id="1642818"/>
    <lineage>
        <taxon>Bacteria</taxon>
        <taxon>Pseudomonadati</taxon>
        <taxon>Bacteroidota</taxon>
        <taxon>Flavobacteriia</taxon>
        <taxon>Flavobacteriales</taxon>
        <taxon>Flavobacteriaceae</taxon>
        <taxon>Aquimarina</taxon>
    </lineage>
</organism>
<accession>A0A162ZQG7</accession>
<feature type="transmembrane region" description="Helical" evidence="4">
    <location>
        <begin position="237"/>
        <end position="256"/>
    </location>
</feature>
<dbReference type="InterPro" id="IPR018060">
    <property type="entry name" value="HTH_AraC"/>
</dbReference>
<dbReference type="SUPFAM" id="SSF46689">
    <property type="entry name" value="Homeodomain-like"/>
    <property type="match status" value="1"/>
</dbReference>
<dbReference type="PROSITE" id="PS00041">
    <property type="entry name" value="HTH_ARAC_FAMILY_1"/>
    <property type="match status" value="1"/>
</dbReference>
<dbReference type="InterPro" id="IPR009057">
    <property type="entry name" value="Homeodomain-like_sf"/>
</dbReference>
<dbReference type="PANTHER" id="PTHR43280:SF29">
    <property type="entry name" value="ARAC-FAMILY TRANSCRIPTIONAL REGULATOR"/>
    <property type="match status" value="1"/>
</dbReference>
<evidence type="ECO:0000259" key="5">
    <source>
        <dbReference type="PROSITE" id="PS01124"/>
    </source>
</evidence>
<evidence type="ECO:0000256" key="1">
    <source>
        <dbReference type="ARBA" id="ARBA00023015"/>
    </source>
</evidence>
<dbReference type="RefSeq" id="WP_066316059.1">
    <property type="nucleotide sequence ID" value="NZ_LQRT01000024.1"/>
</dbReference>
<dbReference type="InterPro" id="IPR018062">
    <property type="entry name" value="HTH_AraC-typ_CS"/>
</dbReference>
<keyword evidence="7" id="KW-1185">Reference proteome</keyword>
<dbReference type="SMART" id="SM00342">
    <property type="entry name" value="HTH_ARAC"/>
    <property type="match status" value="1"/>
</dbReference>
<name>A0A162ZQG7_9FLAO</name>
<dbReference type="STRING" id="1642818.AWE51_09975"/>
<dbReference type="GO" id="GO:0043565">
    <property type="term" value="F:sequence-specific DNA binding"/>
    <property type="evidence" value="ECO:0007669"/>
    <property type="project" value="InterPro"/>
</dbReference>
<reference evidence="6 7" key="1">
    <citation type="submission" date="2016-01" db="EMBL/GenBank/DDBJ databases">
        <title>The draft genome sequence of Aquimarina sp. RZW4-3-2.</title>
        <authorList>
            <person name="Wang Y."/>
        </authorList>
    </citation>
    <scope>NUCLEOTIDE SEQUENCE [LARGE SCALE GENOMIC DNA]</scope>
    <source>
        <strain evidence="6 7">RZW4-3-2</strain>
    </source>
</reference>
<keyword evidence="4" id="KW-0812">Transmembrane</keyword>
<keyword evidence="4" id="KW-1133">Transmembrane helix</keyword>
<dbReference type="GO" id="GO:0003700">
    <property type="term" value="F:DNA-binding transcription factor activity"/>
    <property type="evidence" value="ECO:0007669"/>
    <property type="project" value="InterPro"/>
</dbReference>
<dbReference type="PROSITE" id="PS01124">
    <property type="entry name" value="HTH_ARAC_FAMILY_2"/>
    <property type="match status" value="1"/>
</dbReference>